<reference evidence="1" key="2">
    <citation type="submission" date="2020-09" db="EMBL/GenBank/DDBJ databases">
        <authorList>
            <person name="Sun Q."/>
            <person name="Zhou Y."/>
        </authorList>
    </citation>
    <scope>NUCLEOTIDE SEQUENCE</scope>
    <source>
        <strain evidence="1">CGMCC 1.15966</strain>
    </source>
</reference>
<evidence type="ECO:0000313" key="1">
    <source>
        <dbReference type="EMBL" id="GGE28434.1"/>
    </source>
</evidence>
<keyword evidence="2" id="KW-1185">Reference proteome</keyword>
<sequence length="117" mass="12892">MNELFFSAMFIGSILFGNPETTEIPSELNMNNVEYTQANPSGTITLISSSAMKLKFKVTGDQVDTPLDIYVNDEAQGSVNVNEEFEIKRPVNNGGQQSIEVILKNADSIYASYVISF</sequence>
<comment type="caution">
    <text evidence="1">The sequence shown here is derived from an EMBL/GenBank/DDBJ whole genome shotgun (WGS) entry which is preliminary data.</text>
</comment>
<dbReference type="Proteomes" id="UP000614460">
    <property type="component" value="Unassembled WGS sequence"/>
</dbReference>
<name>A0A8H9KYM7_9SPHI</name>
<dbReference type="EMBL" id="BMKM01000008">
    <property type="protein sequence ID" value="GGE28434.1"/>
    <property type="molecule type" value="Genomic_DNA"/>
</dbReference>
<dbReference type="RefSeq" id="WP_182498238.1">
    <property type="nucleotide sequence ID" value="NZ_BMKM01000008.1"/>
</dbReference>
<gene>
    <name evidence="1" type="ORF">GCM10011516_27650</name>
</gene>
<proteinExistence type="predicted"/>
<organism evidence="1 2">
    <name type="scientific">Sphingobacterium cellulitidis</name>
    <dbReference type="NCBI Taxonomy" id="1768011"/>
    <lineage>
        <taxon>Bacteria</taxon>
        <taxon>Pseudomonadati</taxon>
        <taxon>Bacteroidota</taxon>
        <taxon>Sphingobacteriia</taxon>
        <taxon>Sphingobacteriales</taxon>
        <taxon>Sphingobacteriaceae</taxon>
        <taxon>Sphingobacterium</taxon>
    </lineage>
</organism>
<reference evidence="1" key="1">
    <citation type="journal article" date="2014" name="Int. J. Syst. Evol. Microbiol.">
        <title>Complete genome sequence of Corynebacterium casei LMG S-19264T (=DSM 44701T), isolated from a smear-ripened cheese.</title>
        <authorList>
            <consortium name="US DOE Joint Genome Institute (JGI-PGF)"/>
            <person name="Walter F."/>
            <person name="Albersmeier A."/>
            <person name="Kalinowski J."/>
            <person name="Ruckert C."/>
        </authorList>
    </citation>
    <scope>NUCLEOTIDE SEQUENCE</scope>
    <source>
        <strain evidence="1">CGMCC 1.15966</strain>
    </source>
</reference>
<protein>
    <recommendedName>
        <fullName evidence="3">DUF3244 domain-containing protein</fullName>
    </recommendedName>
</protein>
<accession>A0A8H9KYM7</accession>
<evidence type="ECO:0000313" key="2">
    <source>
        <dbReference type="Proteomes" id="UP000614460"/>
    </source>
</evidence>
<evidence type="ECO:0008006" key="3">
    <source>
        <dbReference type="Google" id="ProtNLM"/>
    </source>
</evidence>
<dbReference type="AlphaFoldDB" id="A0A8H9KYM7"/>